<name>Q5HRW5_STAEQ</name>
<evidence type="ECO:0000313" key="2">
    <source>
        <dbReference type="Proteomes" id="UP000000531"/>
    </source>
</evidence>
<dbReference type="Proteomes" id="UP000000531">
    <property type="component" value="Chromosome"/>
</dbReference>
<organism evidence="1 2">
    <name type="scientific">Staphylococcus epidermidis (strain ATCC 35984 / DSM 28319 / BCRC 17069 / CCUG 31568 / BM 3577 / RP62A)</name>
    <dbReference type="NCBI Taxonomy" id="176279"/>
    <lineage>
        <taxon>Bacteria</taxon>
        <taxon>Bacillati</taxon>
        <taxon>Bacillota</taxon>
        <taxon>Bacilli</taxon>
        <taxon>Bacillales</taxon>
        <taxon>Staphylococcaceae</taxon>
        <taxon>Staphylococcus</taxon>
    </lineage>
</organism>
<dbReference type="HOGENOM" id="CLU_3333239_0_0_9"/>
<dbReference type="AlphaFoldDB" id="Q5HRW5"/>
<proteinExistence type="predicted"/>
<sequence>METFIRIPQINPPRHINEMIETIHNRDFDEFSSLKRTI</sequence>
<dbReference type="EMBL" id="CP000029">
    <property type="protein sequence ID" value="AAW53483.1"/>
    <property type="molecule type" value="Genomic_DNA"/>
</dbReference>
<gene>
    <name evidence="1" type="ordered locus">SERP0077</name>
</gene>
<keyword evidence="2" id="KW-1185">Reference proteome</keyword>
<dbReference type="KEGG" id="ser:SERP0077"/>
<protein>
    <submittedName>
        <fullName evidence="1">Transposase, putative, truncation</fullName>
    </submittedName>
</protein>
<evidence type="ECO:0000313" key="1">
    <source>
        <dbReference type="EMBL" id="AAW53483.1"/>
    </source>
</evidence>
<accession>Q5HRW5</accession>
<reference evidence="1 2" key="1">
    <citation type="journal article" date="2005" name="J. Bacteriol.">
        <title>Insights on evolution of virulence and resistance from the complete genome analysis of an early methicillin-resistant Staphylococcus aureus strain and a biofilm-producing methicillin-resistant Staphylococcus epidermidis strain.</title>
        <authorList>
            <person name="Gill S.R."/>
            <person name="Fouts D.E."/>
            <person name="Archer G.L."/>
            <person name="Mongodin E.F."/>
            <person name="Deboy R.T."/>
            <person name="Ravel J."/>
            <person name="Paulsen I.T."/>
            <person name="Kolonay J.F."/>
            <person name="Brinkac L."/>
            <person name="Beanan M."/>
            <person name="Dodson R.J."/>
            <person name="Daugherty S.C."/>
            <person name="Madupu R."/>
            <person name="Angiuoli S.V."/>
            <person name="Durkin A.S."/>
            <person name="Haft D.H."/>
            <person name="Vamathevan J."/>
            <person name="Khouri H."/>
            <person name="Utterback T."/>
            <person name="Lee C."/>
            <person name="Dimitrov G."/>
            <person name="Jiang L."/>
            <person name="Qin H."/>
            <person name="Weidman J."/>
            <person name="Tran K."/>
            <person name="Kang K."/>
            <person name="Hance I.R."/>
            <person name="Nelson K.E."/>
            <person name="Fraser C.M."/>
        </authorList>
    </citation>
    <scope>NUCLEOTIDE SEQUENCE [LARGE SCALE GENOMIC DNA]</scope>
    <source>
        <strain evidence="2">ATCC 35984 / RP62A</strain>
    </source>
</reference>